<name>A0A075GKD2_9ARCH</name>
<feature type="domain" description="Abortive phage infection protein C-terminal" evidence="1">
    <location>
        <begin position="228"/>
        <end position="516"/>
    </location>
</feature>
<dbReference type="EMBL" id="KF900647">
    <property type="protein sequence ID" value="AIF02367.1"/>
    <property type="molecule type" value="Genomic_DNA"/>
</dbReference>
<sequence>MTSKEATLLDYSEEGLALLSQLSNAPLEGFATHAVDASINEFMKDAKNEVEKGHLYLLWHLINVEEVLEDVAENAIIDGAYDCGIDAYLVDISERRIRLFQSKFGEAHSIGAIDKFVKDVERFKKLEQSKIRRDELQYLWKHLHEKNMKNELVYVTDQNIDNYESGEVKIVGREQIYQTLWERIKKPAKGQKTSLRILKCLEHDNALCCIVSAFDYADFVEMNEHYVFESNIRKHLGGKGSINKRITKTLEENPHNFFEWNNGITITVDNYSMKNNQLGLEGAQIVNGAQTSKSILDRKKKTNNLDAEVLVTIIKTKDEKHQRNITKYRNSQNAIKGKDYVSLEDYHIAVHHMLDRVGYFYEHQQGSWLNLPSSEKAKFNGDEIYNKYLPDKKEKYRIKDDTAIASMVSYFEQKPNDVYGGISKYLPKGAKYETVFDEELECDYRYFLFPHLIREYAKNELGYDRSNTQNRYKKYAQNLFVAVTARIIHKNIIGKNDDFKNDISELEKIIQNVGLFTKILKVSDKVVTNFLGDFVVEKKIDEANTAHNFFSNQVYGKDMLEVIDSKIRQEEEEIDYIKKTISGL</sequence>
<organism evidence="2">
    <name type="scientific">uncultured marine thaumarchaeote KM3_156_B03</name>
    <dbReference type="NCBI Taxonomy" id="1456022"/>
    <lineage>
        <taxon>Archaea</taxon>
        <taxon>Nitrososphaerota</taxon>
        <taxon>environmental samples</taxon>
    </lineage>
</organism>
<dbReference type="AlphaFoldDB" id="A0A075GKD2"/>
<reference evidence="2" key="1">
    <citation type="journal article" date="2014" name="Genome Biol. Evol.">
        <title>Pangenome evidence for extensive interdomain horizontal transfer affecting lineage core and shell genes in uncultured planktonic thaumarchaeota and euryarchaeota.</title>
        <authorList>
            <person name="Deschamps P."/>
            <person name="Zivanovic Y."/>
            <person name="Moreira D."/>
            <person name="Rodriguez-Valera F."/>
            <person name="Lopez-Garcia P."/>
        </authorList>
    </citation>
    <scope>NUCLEOTIDE SEQUENCE</scope>
</reference>
<dbReference type="Pfam" id="PF10592">
    <property type="entry name" value="AIPR"/>
    <property type="match status" value="1"/>
</dbReference>
<protein>
    <recommendedName>
        <fullName evidence="1">Abortive phage infection protein C-terminal domain-containing protein</fullName>
    </recommendedName>
</protein>
<evidence type="ECO:0000259" key="1">
    <source>
        <dbReference type="Pfam" id="PF10592"/>
    </source>
</evidence>
<accession>A0A075GKD2</accession>
<proteinExistence type="predicted"/>
<evidence type="ECO:0000313" key="2">
    <source>
        <dbReference type="EMBL" id="AIF02367.1"/>
    </source>
</evidence>
<dbReference type="InterPro" id="IPR018891">
    <property type="entry name" value="AIPR_C"/>
</dbReference>